<dbReference type="InterPro" id="IPR037185">
    <property type="entry name" value="EmrE-like"/>
</dbReference>
<feature type="transmembrane region" description="Helical" evidence="6">
    <location>
        <begin position="86"/>
        <end position="104"/>
    </location>
</feature>
<feature type="domain" description="EamA" evidence="7">
    <location>
        <begin position="87"/>
        <end position="172"/>
    </location>
</feature>
<evidence type="ECO:0000256" key="3">
    <source>
        <dbReference type="ARBA" id="ARBA00022692"/>
    </source>
</evidence>
<comment type="caution">
    <text evidence="8">The sequence shown here is derived from an EMBL/GenBank/DDBJ whole genome shotgun (WGS) entry which is preliminary data.</text>
</comment>
<keyword evidence="5 6" id="KW-0472">Membrane</keyword>
<feature type="domain" description="EamA" evidence="7">
    <location>
        <begin position="204"/>
        <end position="343"/>
    </location>
</feature>
<dbReference type="EMBL" id="RXIC02000021">
    <property type="protein sequence ID" value="KAB1217921.1"/>
    <property type="molecule type" value="Genomic_DNA"/>
</dbReference>
<dbReference type="SUPFAM" id="SSF103481">
    <property type="entry name" value="Multidrug resistance efflux transporter EmrE"/>
    <property type="match status" value="2"/>
</dbReference>
<comment type="subcellular location">
    <subcellularLocation>
        <location evidence="1 6">Membrane</location>
        <topology evidence="1 6">Multi-pass membrane protein</topology>
    </subcellularLocation>
</comment>
<dbReference type="AlphaFoldDB" id="A0A6A1VYB0"/>
<keyword evidence="4 6" id="KW-1133">Transmembrane helix</keyword>
<evidence type="ECO:0000256" key="6">
    <source>
        <dbReference type="RuleBase" id="RU363077"/>
    </source>
</evidence>
<keyword evidence="10" id="KW-1185">Reference proteome</keyword>
<dbReference type="OrthoDB" id="1728340at2759"/>
<gene>
    <name evidence="9" type="ORF">CJ030_MR3G014645</name>
    <name evidence="8" type="ORF">CJ030_MR3G014669</name>
</gene>
<dbReference type="GO" id="GO:0016020">
    <property type="term" value="C:membrane"/>
    <property type="evidence" value="ECO:0007669"/>
    <property type="project" value="UniProtKB-SubCell"/>
</dbReference>
<feature type="transmembrane region" description="Helical" evidence="6">
    <location>
        <begin position="203"/>
        <end position="222"/>
    </location>
</feature>
<comment type="similarity">
    <text evidence="2 6">Belongs to the drug/metabolite transporter (DMT) superfamily. Plant drug/metabolite exporter (P-DME) (TC 2.A.7.4) family.</text>
</comment>
<feature type="transmembrane region" description="Helical" evidence="6">
    <location>
        <begin position="299"/>
        <end position="319"/>
    </location>
</feature>
<accession>A0A6A1VYB0</accession>
<reference evidence="8" key="1">
    <citation type="submission" date="2018-07" db="EMBL/GenBank/DDBJ databases">
        <authorList>
            <person name="Gao Z.-S."/>
            <person name="Jia H.-M."/>
            <person name="Jia H.-J."/>
            <person name="Cai Q.-L."/>
            <person name="Wang Y."/>
            <person name="Zhao H.-B."/>
        </authorList>
    </citation>
    <scope>NUCLEOTIDE SEQUENCE</scope>
    <source>
        <tissue evidence="8">Leaves</tissue>
    </source>
</reference>
<dbReference type="GO" id="GO:0022857">
    <property type="term" value="F:transmembrane transporter activity"/>
    <property type="evidence" value="ECO:0007669"/>
    <property type="project" value="InterPro"/>
</dbReference>
<keyword evidence="3 6" id="KW-0812">Transmembrane</keyword>
<feature type="transmembrane region" description="Helical" evidence="6">
    <location>
        <begin position="157"/>
        <end position="175"/>
    </location>
</feature>
<feature type="transmembrane region" description="Helical" evidence="6">
    <location>
        <begin position="234"/>
        <end position="255"/>
    </location>
</feature>
<dbReference type="InterPro" id="IPR000620">
    <property type="entry name" value="EamA_dom"/>
</dbReference>
<feature type="transmembrane region" description="Helical" evidence="6">
    <location>
        <begin position="124"/>
        <end position="145"/>
    </location>
</feature>
<organism evidence="8 10">
    <name type="scientific">Morella rubra</name>
    <name type="common">Chinese bayberry</name>
    <dbReference type="NCBI Taxonomy" id="262757"/>
    <lineage>
        <taxon>Eukaryota</taxon>
        <taxon>Viridiplantae</taxon>
        <taxon>Streptophyta</taxon>
        <taxon>Embryophyta</taxon>
        <taxon>Tracheophyta</taxon>
        <taxon>Spermatophyta</taxon>
        <taxon>Magnoliopsida</taxon>
        <taxon>eudicotyledons</taxon>
        <taxon>Gunneridae</taxon>
        <taxon>Pentapetalae</taxon>
        <taxon>rosids</taxon>
        <taxon>fabids</taxon>
        <taxon>Fagales</taxon>
        <taxon>Myricaceae</taxon>
        <taxon>Morella</taxon>
    </lineage>
</organism>
<evidence type="ECO:0000313" key="8">
    <source>
        <dbReference type="EMBL" id="KAB1217921.1"/>
    </source>
</evidence>
<dbReference type="EMBL" id="RXIC02000021">
    <property type="protein sequence ID" value="KAB1217945.1"/>
    <property type="molecule type" value="Genomic_DNA"/>
</dbReference>
<dbReference type="PANTHER" id="PTHR31218">
    <property type="entry name" value="WAT1-RELATED PROTEIN"/>
    <property type="match status" value="1"/>
</dbReference>
<dbReference type="InterPro" id="IPR030184">
    <property type="entry name" value="WAT1-related"/>
</dbReference>
<reference evidence="8 10" key="2">
    <citation type="journal article" date="2019" name="Plant Biotechnol. J.">
        <title>The red bayberry genome and genetic basis of sex determination.</title>
        <authorList>
            <person name="Jia H.M."/>
            <person name="Jia H.J."/>
            <person name="Cai Q.L."/>
            <person name="Wang Y."/>
            <person name="Zhao H.B."/>
            <person name="Yang W.F."/>
            <person name="Wang G.Y."/>
            <person name="Li Y.H."/>
            <person name="Zhan D.L."/>
            <person name="Shen Y.T."/>
            <person name="Niu Q.F."/>
            <person name="Chang L."/>
            <person name="Qiu J."/>
            <person name="Zhao L."/>
            <person name="Xie H.B."/>
            <person name="Fu W.Y."/>
            <person name="Jin J."/>
            <person name="Li X.W."/>
            <person name="Jiao Y."/>
            <person name="Zhou C.C."/>
            <person name="Tu T."/>
            <person name="Chai C.Y."/>
            <person name="Gao J.L."/>
            <person name="Fan L.J."/>
            <person name="van de Weg E."/>
            <person name="Wang J.Y."/>
            <person name="Gao Z.S."/>
        </authorList>
    </citation>
    <scope>NUCLEOTIDE SEQUENCE [LARGE SCALE GENOMIC DNA]</scope>
    <source>
        <tissue evidence="8">Leaves</tissue>
    </source>
</reference>
<evidence type="ECO:0000256" key="1">
    <source>
        <dbReference type="ARBA" id="ARBA00004141"/>
    </source>
</evidence>
<reference evidence="8" key="3">
    <citation type="submission" date="2019-09" db="EMBL/GenBank/DDBJ databases">
        <authorList>
            <person name="Gao Z."/>
        </authorList>
    </citation>
    <scope>NUCLEOTIDE SEQUENCE</scope>
    <source>
        <tissue evidence="8">Leaves</tissue>
    </source>
</reference>
<dbReference type="Proteomes" id="UP000516437">
    <property type="component" value="Chromosome 3"/>
</dbReference>
<dbReference type="Pfam" id="PF00892">
    <property type="entry name" value="EamA"/>
    <property type="match status" value="2"/>
</dbReference>
<sequence length="403" mass="43985">MPTEFGKTTFLRGSSSPLARQCAARFALLGFSAAAHLSLDHVYFEGDSMIVMDAVNRDISDCPWRIEPLISRIQNRLKDHQFFSKVRPKLTFSVFAKIALLGLLEPVIDQNLFYTGMKYTTATFTTAMCNVVPAFAFVMAWIFRLEKVNITRRRSQAKILGTIATVGGAMFMTLVKGPLLNLPWTDGHAHQGSTSAANKQNPVLGAGMILVGCVCWSGFMILQAITLKSYPAELSLTVLICLMGTLESSVVAIAMEWGNPSAWSIHLDMKLVACVYSGIVCSGITYYIQGVVMKERGPVFVTAFSPLSMVLVTILGSFILSEIIFLGRVLGAVVIVVGLYLVLWGKSKDQDPIAKSDSTRVLPTAQPMTTISDSEKTTSKQEFVVIDGCNVNHIDINSAEEST</sequence>
<feature type="transmembrane region" description="Helical" evidence="6">
    <location>
        <begin position="267"/>
        <end position="287"/>
    </location>
</feature>
<feature type="transmembrane region" description="Helical" evidence="6">
    <location>
        <begin position="325"/>
        <end position="345"/>
    </location>
</feature>
<evidence type="ECO:0000313" key="10">
    <source>
        <dbReference type="Proteomes" id="UP000516437"/>
    </source>
</evidence>
<evidence type="ECO:0000256" key="2">
    <source>
        <dbReference type="ARBA" id="ARBA00007635"/>
    </source>
</evidence>
<evidence type="ECO:0000313" key="9">
    <source>
        <dbReference type="EMBL" id="KAB1217945.1"/>
    </source>
</evidence>
<proteinExistence type="inferred from homology"/>
<protein>
    <recommendedName>
        <fullName evidence="6">WAT1-related protein</fullName>
    </recommendedName>
</protein>
<evidence type="ECO:0000259" key="7">
    <source>
        <dbReference type="Pfam" id="PF00892"/>
    </source>
</evidence>
<name>A0A6A1VYB0_9ROSI</name>
<evidence type="ECO:0000256" key="4">
    <source>
        <dbReference type="ARBA" id="ARBA00022989"/>
    </source>
</evidence>
<evidence type="ECO:0000256" key="5">
    <source>
        <dbReference type="ARBA" id="ARBA00023136"/>
    </source>
</evidence>